<dbReference type="EMBL" id="AMZH03003088">
    <property type="protein sequence ID" value="RRT73451.1"/>
    <property type="molecule type" value="Genomic_DNA"/>
</dbReference>
<comment type="caution">
    <text evidence="1">The sequence shown here is derived from an EMBL/GenBank/DDBJ whole genome shotgun (WGS) entry which is preliminary data.</text>
</comment>
<organism evidence="1 2">
    <name type="scientific">Ensete ventricosum</name>
    <name type="common">Abyssinian banana</name>
    <name type="synonym">Musa ensete</name>
    <dbReference type="NCBI Taxonomy" id="4639"/>
    <lineage>
        <taxon>Eukaryota</taxon>
        <taxon>Viridiplantae</taxon>
        <taxon>Streptophyta</taxon>
        <taxon>Embryophyta</taxon>
        <taxon>Tracheophyta</taxon>
        <taxon>Spermatophyta</taxon>
        <taxon>Magnoliopsida</taxon>
        <taxon>Liliopsida</taxon>
        <taxon>Zingiberales</taxon>
        <taxon>Musaceae</taxon>
        <taxon>Ensete</taxon>
    </lineage>
</organism>
<dbReference type="Proteomes" id="UP000287651">
    <property type="component" value="Unassembled WGS sequence"/>
</dbReference>
<accession>A0A427AB75</accession>
<reference evidence="1 2" key="1">
    <citation type="journal article" date="2014" name="Agronomy (Basel)">
        <title>A Draft Genome Sequence for Ensete ventricosum, the Drought-Tolerant Tree Against Hunger.</title>
        <authorList>
            <person name="Harrison J."/>
            <person name="Moore K.A."/>
            <person name="Paszkiewicz K."/>
            <person name="Jones T."/>
            <person name="Grant M."/>
            <person name="Ambacheew D."/>
            <person name="Muzemil S."/>
            <person name="Studholme D.J."/>
        </authorList>
    </citation>
    <scope>NUCLEOTIDE SEQUENCE [LARGE SCALE GENOMIC DNA]</scope>
</reference>
<dbReference type="AlphaFoldDB" id="A0A427AB75"/>
<gene>
    <name evidence="1" type="ORF">B296_00006597</name>
</gene>
<evidence type="ECO:0000313" key="1">
    <source>
        <dbReference type="EMBL" id="RRT73451.1"/>
    </source>
</evidence>
<sequence>MRLNRVELLYALVVAIGSESRRYLLGRGGHMHVVCMQRWLATARPPAGVVGCNLATYKGRPTVASLQGVAAHG</sequence>
<protein>
    <submittedName>
        <fullName evidence="1">Uncharacterized protein</fullName>
    </submittedName>
</protein>
<proteinExistence type="predicted"/>
<name>A0A427AB75_ENSVE</name>
<evidence type="ECO:0000313" key="2">
    <source>
        <dbReference type="Proteomes" id="UP000287651"/>
    </source>
</evidence>